<reference evidence="2 3" key="1">
    <citation type="journal article" date="2014" name="BMC Genomics">
        <title>Genome based analysis of type-I polyketide synthase and nonribosomal peptide synthetase gene clusters in seven strains of five representative Nocardia species.</title>
        <authorList>
            <person name="Komaki H."/>
            <person name="Ichikawa N."/>
            <person name="Hosoyama A."/>
            <person name="Takahashi-Nakaguchi A."/>
            <person name="Matsuzawa T."/>
            <person name="Suzuki K."/>
            <person name="Fujita N."/>
            <person name="Gonoi T."/>
        </authorList>
    </citation>
    <scope>NUCLEOTIDE SEQUENCE [LARGE SCALE GENOMIC DNA]</scope>
    <source>
        <strain evidence="2 3">NBRC 15531</strain>
    </source>
</reference>
<dbReference type="AlphaFoldDB" id="U5E5A1"/>
<evidence type="ECO:0000313" key="2">
    <source>
        <dbReference type="EMBL" id="GAD84907.1"/>
    </source>
</evidence>
<dbReference type="EMBL" id="BAFO02000025">
    <property type="protein sequence ID" value="GAD84907.1"/>
    <property type="molecule type" value="Genomic_DNA"/>
</dbReference>
<dbReference type="Proteomes" id="UP000017048">
    <property type="component" value="Unassembled WGS sequence"/>
</dbReference>
<keyword evidence="3" id="KW-1185">Reference proteome</keyword>
<organism evidence="2 3">
    <name type="scientific">Nocardia asteroides NBRC 15531</name>
    <dbReference type="NCBI Taxonomy" id="1110697"/>
    <lineage>
        <taxon>Bacteria</taxon>
        <taxon>Bacillati</taxon>
        <taxon>Actinomycetota</taxon>
        <taxon>Actinomycetes</taxon>
        <taxon>Mycobacteriales</taxon>
        <taxon>Nocardiaceae</taxon>
        <taxon>Nocardia</taxon>
    </lineage>
</organism>
<evidence type="ECO:0000256" key="1">
    <source>
        <dbReference type="SAM" id="MobiDB-lite"/>
    </source>
</evidence>
<comment type="caution">
    <text evidence="2">The sequence shown here is derived from an EMBL/GenBank/DDBJ whole genome shotgun (WGS) entry which is preliminary data.</text>
</comment>
<feature type="region of interest" description="Disordered" evidence="1">
    <location>
        <begin position="55"/>
        <end position="78"/>
    </location>
</feature>
<feature type="compositionally biased region" description="Gly residues" evidence="1">
    <location>
        <begin position="65"/>
        <end position="78"/>
    </location>
</feature>
<gene>
    <name evidence="2" type="ORF">NCAST_25_03300</name>
</gene>
<proteinExistence type="predicted"/>
<feature type="region of interest" description="Disordered" evidence="1">
    <location>
        <begin position="1"/>
        <end position="27"/>
    </location>
</feature>
<accession>U5E5A1</accession>
<evidence type="ECO:0000313" key="3">
    <source>
        <dbReference type="Proteomes" id="UP000017048"/>
    </source>
</evidence>
<name>U5E5A1_NOCAS</name>
<protein>
    <submittedName>
        <fullName evidence="2">Uncharacterized protein</fullName>
    </submittedName>
</protein>
<sequence length="78" mass="7957">MAAIAETPARISESNPAARCRGTTEPTVAGGRRGLTFRWFDGRGGRLLGAARGGRVADGRRVADGGSGRVADGGSGDW</sequence>